<dbReference type="AlphaFoldDB" id="A0AA85IZ09"/>
<reference evidence="2" key="2">
    <citation type="submission" date="2023-11" db="UniProtKB">
        <authorList>
            <consortium name="WormBaseParasite"/>
        </authorList>
    </citation>
    <scope>IDENTIFICATION</scope>
</reference>
<name>A0AA85IZ09_TRIRE</name>
<sequence length="217" mass="24559">MNFLANWEMFAIFLRRRKCNVNAKSRVLRRLLENDPQGMYNISSVPQLTNKPPHSREVAVQTVKVKSKKVGLSNSWSDSSIHTSRLTNERMGLSPVRDELSPPSLCRKHIHHQDDKKVFQHTASHAQLSSSQQLLNGKNLLGDHCSHYYSNPHNQQNKECLNKAEILPNQGVSNSHKLFRRLLNYSRDTGEDSEETAITADTTVVFGALPTPLGNVH</sequence>
<dbReference type="Proteomes" id="UP000050795">
    <property type="component" value="Unassembled WGS sequence"/>
</dbReference>
<dbReference type="WBParaSite" id="TREG1_118830.1">
    <property type="protein sequence ID" value="TREG1_118830.1"/>
    <property type="gene ID" value="TREG1_118830"/>
</dbReference>
<keyword evidence="1" id="KW-1185">Reference proteome</keyword>
<reference evidence="1" key="1">
    <citation type="submission" date="2022-06" db="EMBL/GenBank/DDBJ databases">
        <authorList>
            <person name="Berger JAMES D."/>
            <person name="Berger JAMES D."/>
        </authorList>
    </citation>
    <scope>NUCLEOTIDE SEQUENCE [LARGE SCALE GENOMIC DNA]</scope>
</reference>
<accession>A0AA85IZ09</accession>
<proteinExistence type="predicted"/>
<evidence type="ECO:0000313" key="1">
    <source>
        <dbReference type="Proteomes" id="UP000050795"/>
    </source>
</evidence>
<organism evidence="1 2">
    <name type="scientific">Trichobilharzia regenti</name>
    <name type="common">Nasal bird schistosome</name>
    <dbReference type="NCBI Taxonomy" id="157069"/>
    <lineage>
        <taxon>Eukaryota</taxon>
        <taxon>Metazoa</taxon>
        <taxon>Spiralia</taxon>
        <taxon>Lophotrochozoa</taxon>
        <taxon>Platyhelminthes</taxon>
        <taxon>Trematoda</taxon>
        <taxon>Digenea</taxon>
        <taxon>Strigeidida</taxon>
        <taxon>Schistosomatoidea</taxon>
        <taxon>Schistosomatidae</taxon>
        <taxon>Trichobilharzia</taxon>
    </lineage>
</organism>
<protein>
    <submittedName>
        <fullName evidence="2">Uncharacterized protein</fullName>
    </submittedName>
</protein>
<evidence type="ECO:0000313" key="2">
    <source>
        <dbReference type="WBParaSite" id="TREG1_118830.1"/>
    </source>
</evidence>